<keyword evidence="7 11" id="KW-0472">Membrane</keyword>
<dbReference type="RefSeq" id="WP_128087850.1">
    <property type="nucleotide sequence ID" value="NZ_CP068102.1"/>
</dbReference>
<sequence>MSVEQGTQEHNEDTLSASGSADSLEPQSSERSLAVWLMVTATVALASSAMLVHERLQIFIDAGHSSLCDINALLNCGTVMRTPQAELFGFPNPFIGLVAFPILMTIAMGTLAGARYKKWFWLATNAGLGAAVVFVLWLWFETTFVINALCLFCMIVWVMTIIMFVKVTIRNIVEGVIPASEQVRQSATGWTWFSILLLVLLIFGIIIIRFFNVFMGMM</sequence>
<dbReference type="KEGG" id="raj:RA11412_2008"/>
<feature type="transmembrane region" description="Helical" evidence="11">
    <location>
        <begin position="190"/>
        <end position="211"/>
    </location>
</feature>
<evidence type="ECO:0000256" key="3">
    <source>
        <dbReference type="ARBA" id="ARBA00022692"/>
    </source>
</evidence>
<keyword evidence="5 11" id="KW-1133">Transmembrane helix</keyword>
<evidence type="ECO:0000256" key="11">
    <source>
        <dbReference type="SAM" id="Phobius"/>
    </source>
</evidence>
<dbReference type="GeneID" id="93860652"/>
<keyword evidence="4" id="KW-0874">Quinone</keyword>
<dbReference type="CDD" id="cd12922">
    <property type="entry name" value="VKOR_5"/>
    <property type="match status" value="1"/>
</dbReference>
<comment type="subcellular location">
    <subcellularLocation>
        <location evidence="1">Membrane</location>
        <topology evidence="1">Multi-pass membrane protein</topology>
    </subcellularLocation>
</comment>
<evidence type="ECO:0000256" key="1">
    <source>
        <dbReference type="ARBA" id="ARBA00004141"/>
    </source>
</evidence>
<feature type="transmembrane region" description="Helical" evidence="11">
    <location>
        <begin position="119"/>
        <end position="140"/>
    </location>
</feature>
<evidence type="ECO:0000256" key="9">
    <source>
        <dbReference type="ARBA" id="ARBA00023284"/>
    </source>
</evidence>
<dbReference type="Gene3D" id="1.20.1440.130">
    <property type="entry name" value="VKOR domain"/>
    <property type="match status" value="1"/>
</dbReference>
<dbReference type="GO" id="GO:0048038">
    <property type="term" value="F:quinone binding"/>
    <property type="evidence" value="ECO:0007669"/>
    <property type="project" value="UniProtKB-KW"/>
</dbReference>
<dbReference type="AlphaFoldDB" id="A0A2Z5R0N9"/>
<evidence type="ECO:0000256" key="8">
    <source>
        <dbReference type="ARBA" id="ARBA00023157"/>
    </source>
</evidence>
<evidence type="ECO:0000256" key="7">
    <source>
        <dbReference type="ARBA" id="ARBA00023136"/>
    </source>
</evidence>
<keyword evidence="8" id="KW-1015">Disulfide bond</keyword>
<keyword evidence="13" id="KW-1185">Reference proteome</keyword>
<evidence type="ECO:0000256" key="10">
    <source>
        <dbReference type="SAM" id="MobiDB-lite"/>
    </source>
</evidence>
<accession>A0A2Z5R0N9</accession>
<dbReference type="SMART" id="SM00756">
    <property type="entry name" value="VKc"/>
    <property type="match status" value="1"/>
</dbReference>
<dbReference type="Proteomes" id="UP000250241">
    <property type="component" value="Chromosome"/>
</dbReference>
<evidence type="ECO:0000256" key="6">
    <source>
        <dbReference type="ARBA" id="ARBA00023002"/>
    </source>
</evidence>
<proteinExistence type="inferred from homology"/>
<keyword evidence="9" id="KW-0676">Redox-active center</keyword>
<comment type="similarity">
    <text evidence="2">Belongs to the VKOR family.</text>
</comment>
<evidence type="ECO:0000313" key="12">
    <source>
        <dbReference type="EMBL" id="BAV88307.1"/>
    </source>
</evidence>
<dbReference type="InterPro" id="IPR041714">
    <property type="entry name" value="VKOR_Actinobacteria"/>
</dbReference>
<keyword evidence="3 11" id="KW-0812">Transmembrane</keyword>
<dbReference type="EMBL" id="AP017895">
    <property type="protein sequence ID" value="BAV88307.1"/>
    <property type="molecule type" value="Genomic_DNA"/>
</dbReference>
<feature type="compositionally biased region" description="Polar residues" evidence="10">
    <location>
        <begin position="14"/>
        <end position="26"/>
    </location>
</feature>
<gene>
    <name evidence="12" type="ORF">RA11412_2008</name>
</gene>
<evidence type="ECO:0000256" key="5">
    <source>
        <dbReference type="ARBA" id="ARBA00022989"/>
    </source>
</evidence>
<dbReference type="GO" id="GO:0016020">
    <property type="term" value="C:membrane"/>
    <property type="evidence" value="ECO:0007669"/>
    <property type="project" value="UniProtKB-SubCell"/>
</dbReference>
<dbReference type="InterPro" id="IPR038354">
    <property type="entry name" value="VKOR_sf"/>
</dbReference>
<dbReference type="Pfam" id="PF07884">
    <property type="entry name" value="VKOR"/>
    <property type="match status" value="1"/>
</dbReference>
<feature type="transmembrane region" description="Helical" evidence="11">
    <location>
        <begin position="94"/>
        <end position="112"/>
    </location>
</feature>
<name>A0A2Z5R0N9_9MICC</name>
<protein>
    <submittedName>
        <fullName evidence="12">Uncharacterized protein</fullName>
    </submittedName>
</protein>
<feature type="region of interest" description="Disordered" evidence="10">
    <location>
        <begin position="1"/>
        <end position="26"/>
    </location>
</feature>
<dbReference type="GO" id="GO:0016491">
    <property type="term" value="F:oxidoreductase activity"/>
    <property type="evidence" value="ECO:0007669"/>
    <property type="project" value="UniProtKB-KW"/>
</dbReference>
<keyword evidence="6" id="KW-0560">Oxidoreductase</keyword>
<dbReference type="InterPro" id="IPR012932">
    <property type="entry name" value="VKOR"/>
</dbReference>
<evidence type="ECO:0000256" key="2">
    <source>
        <dbReference type="ARBA" id="ARBA00006214"/>
    </source>
</evidence>
<organism evidence="12 13">
    <name type="scientific">Rothia aeria</name>
    <dbReference type="NCBI Taxonomy" id="172042"/>
    <lineage>
        <taxon>Bacteria</taxon>
        <taxon>Bacillati</taxon>
        <taxon>Actinomycetota</taxon>
        <taxon>Actinomycetes</taxon>
        <taxon>Micrococcales</taxon>
        <taxon>Micrococcaceae</taxon>
        <taxon>Rothia</taxon>
    </lineage>
</organism>
<reference evidence="12 13" key="1">
    <citation type="submission" date="2016-10" db="EMBL/GenBank/DDBJ databases">
        <title>Genome sequence of Rothia aeria strain JCM11412.</title>
        <authorList>
            <person name="Nambu T."/>
        </authorList>
    </citation>
    <scope>NUCLEOTIDE SEQUENCE [LARGE SCALE GENOMIC DNA]</scope>
    <source>
        <strain evidence="12 13">JCM 11412</strain>
    </source>
</reference>
<evidence type="ECO:0000256" key="4">
    <source>
        <dbReference type="ARBA" id="ARBA00022719"/>
    </source>
</evidence>
<feature type="transmembrane region" description="Helical" evidence="11">
    <location>
        <begin position="146"/>
        <end position="169"/>
    </location>
</feature>
<feature type="transmembrane region" description="Helical" evidence="11">
    <location>
        <begin position="33"/>
        <end position="52"/>
    </location>
</feature>
<evidence type="ECO:0000313" key="13">
    <source>
        <dbReference type="Proteomes" id="UP000250241"/>
    </source>
</evidence>